<dbReference type="InterPro" id="IPR029442">
    <property type="entry name" value="GyrI-like"/>
</dbReference>
<name>A0A2T0MFX6_9FLAO</name>
<accession>A0A2T0MFX6</accession>
<dbReference type="EMBL" id="PVYX01000001">
    <property type="protein sequence ID" value="PRX56464.1"/>
    <property type="molecule type" value="Genomic_DNA"/>
</dbReference>
<evidence type="ECO:0000259" key="1">
    <source>
        <dbReference type="SMART" id="SM00871"/>
    </source>
</evidence>
<comment type="caution">
    <text evidence="2">The sequence shown here is derived from an EMBL/GenBank/DDBJ whole genome shotgun (WGS) entry which is preliminary data.</text>
</comment>
<gene>
    <name evidence="2" type="ORF">CLV81_0461</name>
</gene>
<evidence type="ECO:0000313" key="2">
    <source>
        <dbReference type="EMBL" id="PRX56464.1"/>
    </source>
</evidence>
<reference evidence="2 3" key="1">
    <citation type="submission" date="2018-03" db="EMBL/GenBank/DDBJ databases">
        <title>Genomic Encyclopedia of Archaeal and Bacterial Type Strains, Phase II (KMG-II): from individual species to whole genera.</title>
        <authorList>
            <person name="Goeker M."/>
        </authorList>
    </citation>
    <scope>NUCLEOTIDE SEQUENCE [LARGE SCALE GENOMIC DNA]</scope>
    <source>
        <strain evidence="2 3">DSM 25027</strain>
    </source>
</reference>
<proteinExistence type="predicted"/>
<dbReference type="Proteomes" id="UP000237640">
    <property type="component" value="Unassembled WGS sequence"/>
</dbReference>
<dbReference type="RefSeq" id="WP_211297981.1">
    <property type="nucleotide sequence ID" value="NZ_PVYX01000001.1"/>
</dbReference>
<evidence type="ECO:0000313" key="3">
    <source>
        <dbReference type="Proteomes" id="UP000237640"/>
    </source>
</evidence>
<protein>
    <submittedName>
        <fullName evidence="2">AraC family transcriptional regulator</fullName>
    </submittedName>
</protein>
<dbReference type="SUPFAM" id="SSF55136">
    <property type="entry name" value="Probable bacterial effector-binding domain"/>
    <property type="match status" value="1"/>
</dbReference>
<dbReference type="Gene3D" id="3.20.80.10">
    <property type="entry name" value="Regulatory factor, effector binding domain"/>
    <property type="match status" value="1"/>
</dbReference>
<dbReference type="PANTHER" id="PTHR36444:SF2">
    <property type="entry name" value="TRANSCRIPTIONAL REGULATOR PROTEIN YOBU-RELATED"/>
    <property type="match status" value="1"/>
</dbReference>
<dbReference type="AlphaFoldDB" id="A0A2T0MFX6"/>
<dbReference type="SMART" id="SM00871">
    <property type="entry name" value="AraC_E_bind"/>
    <property type="match status" value="1"/>
</dbReference>
<organism evidence="2 3">
    <name type="scientific">Flagellimonas meridianipacifica</name>
    <dbReference type="NCBI Taxonomy" id="1080225"/>
    <lineage>
        <taxon>Bacteria</taxon>
        <taxon>Pseudomonadati</taxon>
        <taxon>Bacteroidota</taxon>
        <taxon>Flavobacteriia</taxon>
        <taxon>Flavobacteriales</taxon>
        <taxon>Flavobacteriaceae</taxon>
        <taxon>Flagellimonas</taxon>
    </lineage>
</organism>
<sequence>MIIHIPVKPRIEILPEKKLVGNTMSMSISHNKTGQLWGQFGPKIHEINNRISRDKISMQVYPLSYFDSFNPMAEFEKWAAVEVEDFANVPQGMETFVLQEGLYAVFDYKGLSSDNSIFQYIFTEWLPSSKYVLDNRPHFEVLGPNYKNNDPESEEEIWIPIKPVSET</sequence>
<feature type="domain" description="AraC effector-binding" evidence="1">
    <location>
        <begin position="7"/>
        <end position="162"/>
    </location>
</feature>
<dbReference type="InterPro" id="IPR011256">
    <property type="entry name" value="Reg_factor_effector_dom_sf"/>
</dbReference>
<dbReference type="InterPro" id="IPR053182">
    <property type="entry name" value="YobU-like_regulator"/>
</dbReference>
<dbReference type="InterPro" id="IPR010499">
    <property type="entry name" value="AraC_E-bd"/>
</dbReference>
<dbReference type="PANTHER" id="PTHR36444">
    <property type="entry name" value="TRANSCRIPTIONAL REGULATOR PROTEIN YOBU-RELATED"/>
    <property type="match status" value="1"/>
</dbReference>
<keyword evidence="3" id="KW-1185">Reference proteome</keyword>
<dbReference type="Pfam" id="PF06445">
    <property type="entry name" value="GyrI-like"/>
    <property type="match status" value="1"/>
</dbReference>